<dbReference type="Pfam" id="PF13689">
    <property type="entry name" value="DUF4154"/>
    <property type="match status" value="1"/>
</dbReference>
<evidence type="ECO:0008006" key="3">
    <source>
        <dbReference type="Google" id="ProtNLM"/>
    </source>
</evidence>
<sequence length="183" mass="19385">MNVLRPLLARTLLIGLLGLVLPGAKLAHAADPAEEARLKAAFVFNFIKFAEWPEGGAMRAGDSIELCVVGERPLDGQLDALAGRSVRGQTVRLRKWAPGTAGRCDIAFVAAGEGGRPARLQQGNGSEPVLTVADRPGFLEEGGVIELKLSGGRVRFDINLAAAREAGLRLSSQLLQLADRVVQ</sequence>
<dbReference type="InterPro" id="IPR025293">
    <property type="entry name" value="YfiR/HmsC-like"/>
</dbReference>
<proteinExistence type="predicted"/>
<reference evidence="1 2" key="1">
    <citation type="submission" date="2012-09" db="EMBL/GenBank/DDBJ databases">
        <title>Draft Genome Sequences of 6 Strains from Genus Thauera.</title>
        <authorList>
            <person name="Liu B."/>
            <person name="Shapleigh J.P."/>
            <person name="Frostegard A.H."/>
        </authorList>
    </citation>
    <scope>NUCLEOTIDE SEQUENCE [LARGE SCALE GENOMIC DNA]</scope>
    <source>
        <strain evidence="1 2">B4P</strain>
    </source>
</reference>
<organism evidence="1 2">
    <name type="scientific">Thauera phenylacetica B4P</name>
    <dbReference type="NCBI Taxonomy" id="1234382"/>
    <lineage>
        <taxon>Bacteria</taxon>
        <taxon>Pseudomonadati</taxon>
        <taxon>Pseudomonadota</taxon>
        <taxon>Betaproteobacteria</taxon>
        <taxon>Rhodocyclales</taxon>
        <taxon>Zoogloeaceae</taxon>
        <taxon>Thauera</taxon>
    </lineage>
</organism>
<protein>
    <recommendedName>
        <fullName evidence="3">Transmembrane protein</fullName>
    </recommendedName>
</protein>
<dbReference type="RefSeq" id="WP_004367869.1">
    <property type="nucleotide sequence ID" value="NZ_AMXF01000131.1"/>
</dbReference>
<accession>N6ZVL3</accession>
<dbReference type="Proteomes" id="UP000013047">
    <property type="component" value="Unassembled WGS sequence"/>
</dbReference>
<evidence type="ECO:0000313" key="1">
    <source>
        <dbReference type="EMBL" id="ENO96169.1"/>
    </source>
</evidence>
<gene>
    <name evidence="1" type="ORF">C667_15334</name>
</gene>
<keyword evidence="2" id="KW-1185">Reference proteome</keyword>
<dbReference type="OrthoDB" id="8527941at2"/>
<name>N6ZVL3_9RHOO</name>
<comment type="caution">
    <text evidence="1">The sequence shown here is derived from an EMBL/GenBank/DDBJ whole genome shotgun (WGS) entry which is preliminary data.</text>
</comment>
<dbReference type="EMBL" id="AMXF01000131">
    <property type="protein sequence ID" value="ENO96169.1"/>
    <property type="molecule type" value="Genomic_DNA"/>
</dbReference>
<dbReference type="AlphaFoldDB" id="N6ZVL3"/>
<evidence type="ECO:0000313" key="2">
    <source>
        <dbReference type="Proteomes" id="UP000013047"/>
    </source>
</evidence>